<sequence length="98" mass="10820">MASTSVSSQHSMGHVHLRAENIAASPSRSTKRPQPDSPFPVTPTKRHRQTGSYMPLTPRSSQLRSLDFGSPKRGRQRDETSDAPSPKRVRRGNENQAG</sequence>
<keyword evidence="2" id="KW-1185">Reference proteome</keyword>
<evidence type="ECO:0000313" key="1">
    <source>
        <dbReference type="EMBL" id="KAI0054731.1"/>
    </source>
</evidence>
<name>A0ACB8SFM6_9AGAM</name>
<accession>A0ACB8SFM6</accession>
<evidence type="ECO:0000313" key="2">
    <source>
        <dbReference type="Proteomes" id="UP000814140"/>
    </source>
</evidence>
<gene>
    <name evidence="1" type="ORF">BV25DRAFT_435955</name>
</gene>
<dbReference type="Proteomes" id="UP000814140">
    <property type="component" value="Unassembled WGS sequence"/>
</dbReference>
<reference evidence="1" key="2">
    <citation type="journal article" date="2022" name="New Phytol.">
        <title>Evolutionary transition to the ectomycorrhizal habit in the genomes of a hyperdiverse lineage of mushroom-forming fungi.</title>
        <authorList>
            <person name="Looney B."/>
            <person name="Miyauchi S."/>
            <person name="Morin E."/>
            <person name="Drula E."/>
            <person name="Courty P.E."/>
            <person name="Kohler A."/>
            <person name="Kuo A."/>
            <person name="LaButti K."/>
            <person name="Pangilinan J."/>
            <person name="Lipzen A."/>
            <person name="Riley R."/>
            <person name="Andreopoulos W."/>
            <person name="He G."/>
            <person name="Johnson J."/>
            <person name="Nolan M."/>
            <person name="Tritt A."/>
            <person name="Barry K.W."/>
            <person name="Grigoriev I.V."/>
            <person name="Nagy L.G."/>
            <person name="Hibbett D."/>
            <person name="Henrissat B."/>
            <person name="Matheny P.B."/>
            <person name="Labbe J."/>
            <person name="Martin F.M."/>
        </authorList>
    </citation>
    <scope>NUCLEOTIDE SEQUENCE</scope>
    <source>
        <strain evidence="1">HHB10654</strain>
    </source>
</reference>
<dbReference type="EMBL" id="MU277356">
    <property type="protein sequence ID" value="KAI0054731.1"/>
    <property type="molecule type" value="Genomic_DNA"/>
</dbReference>
<organism evidence="1 2">
    <name type="scientific">Artomyces pyxidatus</name>
    <dbReference type="NCBI Taxonomy" id="48021"/>
    <lineage>
        <taxon>Eukaryota</taxon>
        <taxon>Fungi</taxon>
        <taxon>Dikarya</taxon>
        <taxon>Basidiomycota</taxon>
        <taxon>Agaricomycotina</taxon>
        <taxon>Agaricomycetes</taxon>
        <taxon>Russulales</taxon>
        <taxon>Auriscalpiaceae</taxon>
        <taxon>Artomyces</taxon>
    </lineage>
</organism>
<comment type="caution">
    <text evidence="1">The sequence shown here is derived from an EMBL/GenBank/DDBJ whole genome shotgun (WGS) entry which is preliminary data.</text>
</comment>
<protein>
    <submittedName>
        <fullName evidence="1">Uncharacterized protein</fullName>
    </submittedName>
</protein>
<reference evidence="1" key="1">
    <citation type="submission" date="2021-03" db="EMBL/GenBank/DDBJ databases">
        <authorList>
            <consortium name="DOE Joint Genome Institute"/>
            <person name="Ahrendt S."/>
            <person name="Looney B.P."/>
            <person name="Miyauchi S."/>
            <person name="Morin E."/>
            <person name="Drula E."/>
            <person name="Courty P.E."/>
            <person name="Chicoki N."/>
            <person name="Fauchery L."/>
            <person name="Kohler A."/>
            <person name="Kuo A."/>
            <person name="Labutti K."/>
            <person name="Pangilinan J."/>
            <person name="Lipzen A."/>
            <person name="Riley R."/>
            <person name="Andreopoulos W."/>
            <person name="He G."/>
            <person name="Johnson J."/>
            <person name="Barry K.W."/>
            <person name="Grigoriev I.V."/>
            <person name="Nagy L."/>
            <person name="Hibbett D."/>
            <person name="Henrissat B."/>
            <person name="Matheny P.B."/>
            <person name="Labbe J."/>
            <person name="Martin F."/>
        </authorList>
    </citation>
    <scope>NUCLEOTIDE SEQUENCE</scope>
    <source>
        <strain evidence="1">HHB10654</strain>
    </source>
</reference>
<proteinExistence type="predicted"/>